<name>A0A517V6F1_9PLAN</name>
<accession>A0A517V6F1</accession>
<evidence type="ECO:0000313" key="2">
    <source>
        <dbReference type="Proteomes" id="UP000316855"/>
    </source>
</evidence>
<dbReference type="RefSeq" id="WP_002649586.1">
    <property type="nucleotide sequence ID" value="NZ_CP036343.1"/>
</dbReference>
<protein>
    <submittedName>
        <fullName evidence="1">Uncharacterized protein</fullName>
    </submittedName>
</protein>
<dbReference type="GeneID" id="98644918"/>
<dbReference type="AlphaFoldDB" id="A0A517V6F1"/>
<organism evidence="1 2">
    <name type="scientific">Gimesia algae</name>
    <dbReference type="NCBI Taxonomy" id="2527971"/>
    <lineage>
        <taxon>Bacteria</taxon>
        <taxon>Pseudomonadati</taxon>
        <taxon>Planctomycetota</taxon>
        <taxon>Planctomycetia</taxon>
        <taxon>Planctomycetales</taxon>
        <taxon>Planctomycetaceae</taxon>
        <taxon>Gimesia</taxon>
    </lineage>
</organism>
<sequence length="214" mass="26093">MQKLPYRTDSTCLSDNDLILLDVLFDCDVRFQYLRQEVFCEQWNLGYSHDFDDDQLQDRLKWLCKRGVLEVGGNRNQPYFRITLKGDELWSEERCPIWDRFCTERYKTTSQKRTMMTVFAVSPQIRDDFLRLWPMYPARRRTATIADFGLVHRRSFPQLYVGVATYKEQYEWTPEEYFVYCKLDQEYRERLESERSWWRYVPELQKFILNGAES</sequence>
<dbReference type="EMBL" id="CP036343">
    <property type="protein sequence ID" value="QDT88580.1"/>
    <property type="molecule type" value="Genomic_DNA"/>
</dbReference>
<keyword evidence="2" id="KW-1185">Reference proteome</keyword>
<dbReference type="KEGG" id="gax:Pan161_01980"/>
<proteinExistence type="predicted"/>
<reference evidence="1 2" key="1">
    <citation type="submission" date="2019-02" db="EMBL/GenBank/DDBJ databases">
        <title>Deep-cultivation of Planctomycetes and their phenomic and genomic characterization uncovers novel biology.</title>
        <authorList>
            <person name="Wiegand S."/>
            <person name="Jogler M."/>
            <person name="Boedeker C."/>
            <person name="Pinto D."/>
            <person name="Vollmers J."/>
            <person name="Rivas-Marin E."/>
            <person name="Kohn T."/>
            <person name="Peeters S.H."/>
            <person name="Heuer A."/>
            <person name="Rast P."/>
            <person name="Oberbeckmann S."/>
            <person name="Bunk B."/>
            <person name="Jeske O."/>
            <person name="Meyerdierks A."/>
            <person name="Storesund J.E."/>
            <person name="Kallscheuer N."/>
            <person name="Luecker S."/>
            <person name="Lage O.M."/>
            <person name="Pohl T."/>
            <person name="Merkel B.J."/>
            <person name="Hornburger P."/>
            <person name="Mueller R.-W."/>
            <person name="Bruemmer F."/>
            <person name="Labrenz M."/>
            <person name="Spormann A.M."/>
            <person name="Op den Camp H."/>
            <person name="Overmann J."/>
            <person name="Amann R."/>
            <person name="Jetten M.S.M."/>
            <person name="Mascher T."/>
            <person name="Medema M.H."/>
            <person name="Devos D.P."/>
            <person name="Kaster A.-K."/>
            <person name="Ovreas L."/>
            <person name="Rohde M."/>
            <person name="Galperin M.Y."/>
            <person name="Jogler C."/>
        </authorList>
    </citation>
    <scope>NUCLEOTIDE SEQUENCE [LARGE SCALE GENOMIC DNA]</scope>
    <source>
        <strain evidence="1 2">Pan161</strain>
    </source>
</reference>
<dbReference type="OrthoDB" id="264580at2"/>
<gene>
    <name evidence="1" type="ORF">Pan161_01980</name>
</gene>
<dbReference type="Proteomes" id="UP000316855">
    <property type="component" value="Chromosome"/>
</dbReference>
<evidence type="ECO:0000313" key="1">
    <source>
        <dbReference type="EMBL" id="QDT88580.1"/>
    </source>
</evidence>